<dbReference type="InterPro" id="IPR018201">
    <property type="entry name" value="Ketoacyl_synth_AS"/>
</dbReference>
<keyword evidence="1" id="KW-0596">Phosphopantetheine</keyword>
<dbReference type="InterPro" id="IPR014030">
    <property type="entry name" value="Ketoacyl_synth_N"/>
</dbReference>
<dbReference type="SMART" id="SM01294">
    <property type="entry name" value="PKS_PP_betabranch"/>
    <property type="match status" value="1"/>
</dbReference>
<dbReference type="InterPro" id="IPR057326">
    <property type="entry name" value="KR_dom"/>
</dbReference>
<dbReference type="SUPFAM" id="SSF51735">
    <property type="entry name" value="NAD(P)-binding Rossmann-fold domains"/>
    <property type="match status" value="2"/>
</dbReference>
<dbReference type="PROSITE" id="PS52004">
    <property type="entry name" value="KS3_2"/>
    <property type="match status" value="1"/>
</dbReference>
<name>J8AFP3_BACCE</name>
<dbReference type="Gene3D" id="3.30.70.3290">
    <property type="match status" value="1"/>
</dbReference>
<dbReference type="InterPro" id="IPR006162">
    <property type="entry name" value="Ppantetheine_attach_site"/>
</dbReference>
<dbReference type="PANTHER" id="PTHR43775">
    <property type="entry name" value="FATTY ACID SYNTHASE"/>
    <property type="match status" value="1"/>
</dbReference>
<dbReference type="GO" id="GO:0004312">
    <property type="term" value="F:fatty acid synthase activity"/>
    <property type="evidence" value="ECO:0007669"/>
    <property type="project" value="TreeGrafter"/>
</dbReference>
<dbReference type="GO" id="GO:0005886">
    <property type="term" value="C:plasma membrane"/>
    <property type="evidence" value="ECO:0007669"/>
    <property type="project" value="TreeGrafter"/>
</dbReference>
<dbReference type="PATRIC" id="fig|1053189.3.peg.5327"/>
<dbReference type="Pfam" id="PF08659">
    <property type="entry name" value="KR"/>
    <property type="match status" value="1"/>
</dbReference>
<dbReference type="AlphaFoldDB" id="J8AFP3"/>
<comment type="caution">
    <text evidence="6">The sequence shown here is derived from an EMBL/GenBank/DDBJ whole genome shotgun (WGS) entry which is preliminary data.</text>
</comment>
<dbReference type="InterPro" id="IPR036291">
    <property type="entry name" value="NAD(P)-bd_dom_sf"/>
</dbReference>
<dbReference type="InterPro" id="IPR020806">
    <property type="entry name" value="PKS_PP-bd"/>
</dbReference>
<dbReference type="InterPro" id="IPR020841">
    <property type="entry name" value="PKS_Beta-ketoAc_synthase_dom"/>
</dbReference>
<dbReference type="PANTHER" id="PTHR43775:SF37">
    <property type="entry name" value="SI:DKEY-61P9.11"/>
    <property type="match status" value="1"/>
</dbReference>
<dbReference type="InterPro" id="IPR014031">
    <property type="entry name" value="Ketoacyl_synth_C"/>
</dbReference>
<reference evidence="6 7" key="1">
    <citation type="submission" date="2012-04" db="EMBL/GenBank/DDBJ databases">
        <title>The Genome Sequence of Bacillus cereus BAG5X1-1.</title>
        <authorList>
            <consortium name="The Broad Institute Genome Sequencing Platform"/>
            <consortium name="The Broad Institute Genome Sequencing Center for Infectious Disease"/>
            <person name="Feldgarden M."/>
            <person name="Van der Auwera G.A."/>
            <person name="Mahillon J."/>
            <person name="Duprez V."/>
            <person name="Timmery S."/>
            <person name="Mattelet C."/>
            <person name="Dierick K."/>
            <person name="Sun M."/>
            <person name="Yu Z."/>
            <person name="Zhu L."/>
            <person name="Hu X."/>
            <person name="Shank E.B."/>
            <person name="Swiecicka I."/>
            <person name="Hansen B.M."/>
            <person name="Andrup L."/>
            <person name="Young S.K."/>
            <person name="Zeng Q."/>
            <person name="Gargeya S."/>
            <person name="Fitzgerald M."/>
            <person name="Haas B."/>
            <person name="Abouelleil A."/>
            <person name="Alvarado L."/>
            <person name="Arachchi H.M."/>
            <person name="Berlin A."/>
            <person name="Chapman S.B."/>
            <person name="Goldberg J."/>
            <person name="Griggs A."/>
            <person name="Gujja S."/>
            <person name="Hansen M."/>
            <person name="Howarth C."/>
            <person name="Imamovic A."/>
            <person name="Larimer J."/>
            <person name="McCowen C."/>
            <person name="Montmayeur A."/>
            <person name="Murphy C."/>
            <person name="Neiman D."/>
            <person name="Pearson M."/>
            <person name="Priest M."/>
            <person name="Roberts A."/>
            <person name="Saif S."/>
            <person name="Shea T."/>
            <person name="Sisk P."/>
            <person name="Sykes S."/>
            <person name="Wortman J."/>
            <person name="Nusbaum C."/>
            <person name="Birren B."/>
        </authorList>
    </citation>
    <scope>NUCLEOTIDE SEQUENCE [LARGE SCALE GENOMIC DNA]</scope>
    <source>
        <strain evidence="6 7">BAG5X1-1</strain>
    </source>
</reference>
<evidence type="ECO:0000256" key="2">
    <source>
        <dbReference type="ARBA" id="ARBA00022553"/>
    </source>
</evidence>
<dbReference type="GO" id="GO:0071770">
    <property type="term" value="P:DIM/DIP cell wall layer assembly"/>
    <property type="evidence" value="ECO:0007669"/>
    <property type="project" value="TreeGrafter"/>
</dbReference>
<sequence length="1153" mass="129908">YEKLLELWVKGLNVDWNMLYGEERPNRISLPTYPFAKEHYWVTKYNKVPVHSSSVNTMMKDTFLNENGSIGRPMKFLRKYWEPSVVEATREMDRTIVILTTEDTMGLAIQLSYHFSKSKILDIHDLKSELQQPEYEWENYDGCVDLIGCGMNRNDSTDWIMLLQRFIEHGHKNGLMMLCVTKGLESYQNPDVNLSGASRVGLYRMLQSEYGHTRSRHMDVDLYIDDRVLAEQIASEFLLDSENPEICYRNGNRYRAYLGDWEENEQIEQTFVFPEDRVLWITGGTRGLGYLCAQHFVTNYGVKRLVLTGREEFPPKEQWESYKRGNNSLAQKIQAIQDLEAQGVQVQVLSISLTDMSIVQKSLQEIKDSMGPIGGFIHCAGINDSENPALIRKSIDGMRKVLNPKVTGLDILYQCFKNEPLQCFILFSSVSAIIPTLASGQSDYAMANAYMDYFAEANSHSCPIVSIQWPSWKEIGLGEIKSRAYLQTGLQSLKNLEGLRLLDQILSRKMGPVILPAVVNSDLWNPNNLMKCKIKEVSSINSESQSSRLIDLSNTSDSLVVATQTWLIELFARELKIDPMKLEKDKPFADYGVDSVLLAQLSRSINQMVEKDIDPSALFEYPTIESLATWITSTHASSISKLLRSSISEKHTLSSQGIASPMLISSSENQRTWELQKESQVDKQKHPVDIAVVGISCSFPGANTLEEYWRLLVEGKSAIRSVPQERWGNTNDFYAGLLDNITQFDPEFFLIPKEDAKVMDPQALVVLEEALKLWYQSGYSHEEIKGKSVGVYLGARSQHQPDESSVHQSRNPIVVTGQNYLAANISQFFDLRGPSLVVDTACSSALVGMNMAIQSLQSGDIEAAVVGGVSLLSKDETHRIFERRGILNPEPAFHIFDQRARGVTLGEGVGMVLLKTVDQAIKDGDQIYAVIKALSINNDGRTVGPATPNIHAQKEVMKAALFKSNKRPEEIDYIEVNGSGSEVTDLLELKAIQSVYRSSNSNICGLGSIKPNIGHPLCAEGIASFIKVVLMLKHQKFVPFLSGEQPMQHYNIESSPFYFCRELMEWKNINRVAAINCFADGGTNVHAIVEDWKGYPSRQIKRYPLTPPVLNRYAVKGDLIVNSAFSQTKRDIDSQQQIFENKTSIWKRKLTEG</sequence>
<keyword evidence="3" id="KW-0808">Transferase</keyword>
<dbReference type="HOGENOM" id="CLU_003197_0_0_9"/>
<dbReference type="InterPro" id="IPR013968">
    <property type="entry name" value="PKS_KR"/>
</dbReference>
<evidence type="ECO:0000259" key="4">
    <source>
        <dbReference type="PROSITE" id="PS50075"/>
    </source>
</evidence>
<dbReference type="EMBL" id="AHDJ01000065">
    <property type="protein sequence ID" value="EJQ37439.1"/>
    <property type="molecule type" value="Genomic_DNA"/>
</dbReference>
<dbReference type="Pfam" id="PF02801">
    <property type="entry name" value="Ketoacyl-synt_C"/>
    <property type="match status" value="1"/>
</dbReference>
<evidence type="ECO:0000313" key="7">
    <source>
        <dbReference type="Proteomes" id="UP000006600"/>
    </source>
</evidence>
<dbReference type="SMART" id="SM00823">
    <property type="entry name" value="PKS_PP"/>
    <property type="match status" value="1"/>
</dbReference>
<dbReference type="PROSITE" id="PS50075">
    <property type="entry name" value="CARRIER"/>
    <property type="match status" value="1"/>
</dbReference>
<feature type="domain" description="Carrier" evidence="4">
    <location>
        <begin position="558"/>
        <end position="635"/>
    </location>
</feature>
<dbReference type="InterPro" id="IPR036736">
    <property type="entry name" value="ACP-like_sf"/>
</dbReference>
<dbReference type="SUPFAM" id="SSF53901">
    <property type="entry name" value="Thiolase-like"/>
    <property type="match status" value="1"/>
</dbReference>
<feature type="domain" description="Ketosynthase family 3 (KS3)" evidence="5">
    <location>
        <begin position="687"/>
        <end position="1091"/>
    </location>
</feature>
<dbReference type="InterPro" id="IPR016039">
    <property type="entry name" value="Thiolase-like"/>
</dbReference>
<dbReference type="GO" id="GO:0006633">
    <property type="term" value="P:fatty acid biosynthetic process"/>
    <property type="evidence" value="ECO:0007669"/>
    <property type="project" value="InterPro"/>
</dbReference>
<dbReference type="PROSITE" id="PS00012">
    <property type="entry name" value="PHOSPHOPANTETHEINE"/>
    <property type="match status" value="1"/>
</dbReference>
<evidence type="ECO:0000259" key="5">
    <source>
        <dbReference type="PROSITE" id="PS52004"/>
    </source>
</evidence>
<evidence type="ECO:0000256" key="1">
    <source>
        <dbReference type="ARBA" id="ARBA00022450"/>
    </source>
</evidence>
<dbReference type="CDD" id="cd00833">
    <property type="entry name" value="PKS"/>
    <property type="match status" value="1"/>
</dbReference>
<dbReference type="SUPFAM" id="SSF47336">
    <property type="entry name" value="ACP-like"/>
    <property type="match status" value="1"/>
</dbReference>
<keyword evidence="2" id="KW-0597">Phosphoprotein</keyword>
<dbReference type="SMART" id="SM00822">
    <property type="entry name" value="PKS_KR"/>
    <property type="match status" value="1"/>
</dbReference>
<dbReference type="PROSITE" id="PS00606">
    <property type="entry name" value="KS3_1"/>
    <property type="match status" value="1"/>
</dbReference>
<dbReference type="CDD" id="cd08953">
    <property type="entry name" value="KR_2_SDR_x"/>
    <property type="match status" value="1"/>
</dbReference>
<dbReference type="SMART" id="SM00825">
    <property type="entry name" value="PKS_KS"/>
    <property type="match status" value="1"/>
</dbReference>
<dbReference type="InterPro" id="IPR009081">
    <property type="entry name" value="PP-bd_ACP"/>
</dbReference>
<dbReference type="Gene3D" id="1.10.1200.10">
    <property type="entry name" value="ACP-like"/>
    <property type="match status" value="1"/>
</dbReference>
<dbReference type="Gene3D" id="3.40.50.720">
    <property type="entry name" value="NAD(P)-binding Rossmann-like Domain"/>
    <property type="match status" value="1"/>
</dbReference>
<dbReference type="Pfam" id="PF00109">
    <property type="entry name" value="ketoacyl-synt"/>
    <property type="match status" value="1"/>
</dbReference>
<dbReference type="GO" id="GO:0031177">
    <property type="term" value="F:phosphopantetheine binding"/>
    <property type="evidence" value="ECO:0007669"/>
    <property type="project" value="InterPro"/>
</dbReference>
<dbReference type="Pfam" id="PF00550">
    <property type="entry name" value="PP-binding"/>
    <property type="match status" value="1"/>
</dbReference>
<dbReference type="InterPro" id="IPR050091">
    <property type="entry name" value="PKS_NRPS_Biosynth_Enz"/>
</dbReference>
<accession>J8AFP3</accession>
<protein>
    <submittedName>
        <fullName evidence="6">Polyketide synthase PksN</fullName>
    </submittedName>
</protein>
<feature type="non-terminal residue" evidence="6">
    <location>
        <position position="1"/>
    </location>
</feature>
<organism evidence="6 7">
    <name type="scientific">Bacillus cereus BAG5X1-1</name>
    <dbReference type="NCBI Taxonomy" id="1053189"/>
    <lineage>
        <taxon>Bacteria</taxon>
        <taxon>Bacillati</taxon>
        <taxon>Bacillota</taxon>
        <taxon>Bacilli</taxon>
        <taxon>Bacillales</taxon>
        <taxon>Bacillaceae</taxon>
        <taxon>Bacillus</taxon>
        <taxon>Bacillus cereus group</taxon>
    </lineage>
</organism>
<gene>
    <name evidence="6" type="ORF">IEE_05225</name>
</gene>
<dbReference type="Proteomes" id="UP000006600">
    <property type="component" value="Unassembled WGS sequence"/>
</dbReference>
<dbReference type="GO" id="GO:0005737">
    <property type="term" value="C:cytoplasm"/>
    <property type="evidence" value="ECO:0007669"/>
    <property type="project" value="TreeGrafter"/>
</dbReference>
<dbReference type="GO" id="GO:0004315">
    <property type="term" value="F:3-oxoacyl-[acyl-carrier-protein] synthase activity"/>
    <property type="evidence" value="ECO:0007669"/>
    <property type="project" value="InterPro"/>
</dbReference>
<evidence type="ECO:0000256" key="3">
    <source>
        <dbReference type="ARBA" id="ARBA00022679"/>
    </source>
</evidence>
<evidence type="ECO:0000313" key="6">
    <source>
        <dbReference type="EMBL" id="EJQ37439.1"/>
    </source>
</evidence>
<dbReference type="Gene3D" id="3.40.47.10">
    <property type="match status" value="1"/>
</dbReference>
<proteinExistence type="predicted"/>